<dbReference type="RefSeq" id="WP_208321279.1">
    <property type="nucleotide sequence ID" value="NZ_SOQX01000002.1"/>
</dbReference>
<comment type="caution">
    <text evidence="9">The sequence shown here is derived from an EMBL/GenBank/DDBJ whole genome shotgun (WGS) entry which is preliminary data.</text>
</comment>
<evidence type="ECO:0000256" key="4">
    <source>
        <dbReference type="ARBA" id="ARBA00010662"/>
    </source>
</evidence>
<keyword evidence="7" id="KW-0378">Hydrolase</keyword>
<dbReference type="AlphaFoldDB" id="A0A4R8IT49"/>
<dbReference type="SUPFAM" id="SSF100950">
    <property type="entry name" value="NagB/RpiA/CoA transferase-like"/>
    <property type="match status" value="1"/>
</dbReference>
<evidence type="ECO:0000256" key="7">
    <source>
        <dbReference type="RuleBase" id="RU365095"/>
    </source>
</evidence>
<dbReference type="Pfam" id="PF01182">
    <property type="entry name" value="Glucosamine_iso"/>
    <property type="match status" value="1"/>
</dbReference>
<feature type="domain" description="Glucosamine/galactosamine-6-phosphate isomerase" evidence="8">
    <location>
        <begin position="14"/>
        <end position="229"/>
    </location>
</feature>
<comment type="function">
    <text evidence="2 7">Hydrolysis of 6-phosphogluconolactone to 6-phosphogluconate.</text>
</comment>
<evidence type="ECO:0000259" key="8">
    <source>
        <dbReference type="Pfam" id="PF01182"/>
    </source>
</evidence>
<accession>A0A4R8IT49</accession>
<dbReference type="InterPro" id="IPR039104">
    <property type="entry name" value="6PGL"/>
</dbReference>
<dbReference type="UniPathway" id="UPA00115">
    <property type="reaction ID" value="UER00409"/>
</dbReference>
<dbReference type="EMBL" id="SOQX01000002">
    <property type="protein sequence ID" value="TDY02570.1"/>
    <property type="molecule type" value="Genomic_DNA"/>
</dbReference>
<dbReference type="GO" id="GO:0006098">
    <property type="term" value="P:pentose-phosphate shunt"/>
    <property type="evidence" value="ECO:0007669"/>
    <property type="project" value="UniProtKB-UniPathway"/>
</dbReference>
<comment type="catalytic activity">
    <reaction evidence="1 7">
        <text>6-phospho-D-glucono-1,5-lactone + H2O = 6-phospho-D-gluconate + H(+)</text>
        <dbReference type="Rhea" id="RHEA:12556"/>
        <dbReference type="ChEBI" id="CHEBI:15377"/>
        <dbReference type="ChEBI" id="CHEBI:15378"/>
        <dbReference type="ChEBI" id="CHEBI:57955"/>
        <dbReference type="ChEBI" id="CHEBI:58759"/>
        <dbReference type="EC" id="3.1.1.31"/>
    </reaction>
</comment>
<dbReference type="InterPro" id="IPR037171">
    <property type="entry name" value="NagB/RpiA_transferase-like"/>
</dbReference>
<name>A0A4R8IT49_9GAMM</name>
<organism evidence="9 10">
    <name type="scientific">Thiohalophilus thiocyanatoxydans</name>
    <dbReference type="NCBI Taxonomy" id="381308"/>
    <lineage>
        <taxon>Bacteria</taxon>
        <taxon>Pseudomonadati</taxon>
        <taxon>Pseudomonadota</taxon>
        <taxon>Gammaproteobacteria</taxon>
        <taxon>Thiohalomonadales</taxon>
        <taxon>Thiohalophilaceae</taxon>
        <taxon>Thiohalophilus</taxon>
    </lineage>
</organism>
<gene>
    <name evidence="7" type="primary">pgl</name>
    <name evidence="9" type="ORF">EDC23_0945</name>
</gene>
<dbReference type="GO" id="GO:0005975">
    <property type="term" value="P:carbohydrate metabolic process"/>
    <property type="evidence" value="ECO:0007669"/>
    <property type="project" value="UniProtKB-UniRule"/>
</dbReference>
<evidence type="ECO:0000256" key="6">
    <source>
        <dbReference type="ARBA" id="ARBA00020337"/>
    </source>
</evidence>
<dbReference type="Proteomes" id="UP000294914">
    <property type="component" value="Unassembled WGS sequence"/>
</dbReference>
<evidence type="ECO:0000256" key="1">
    <source>
        <dbReference type="ARBA" id="ARBA00000832"/>
    </source>
</evidence>
<evidence type="ECO:0000256" key="5">
    <source>
        <dbReference type="ARBA" id="ARBA00013198"/>
    </source>
</evidence>
<proteinExistence type="inferred from homology"/>
<dbReference type="PANTHER" id="PTHR11054">
    <property type="entry name" value="6-PHOSPHOGLUCONOLACTONASE"/>
    <property type="match status" value="1"/>
</dbReference>
<dbReference type="NCBIfam" id="TIGR01198">
    <property type="entry name" value="pgl"/>
    <property type="match status" value="1"/>
</dbReference>
<dbReference type="CDD" id="cd01400">
    <property type="entry name" value="6PGL"/>
    <property type="match status" value="1"/>
</dbReference>
<evidence type="ECO:0000313" key="9">
    <source>
        <dbReference type="EMBL" id="TDY02570.1"/>
    </source>
</evidence>
<dbReference type="PANTHER" id="PTHR11054:SF0">
    <property type="entry name" value="6-PHOSPHOGLUCONOLACTONASE"/>
    <property type="match status" value="1"/>
</dbReference>
<dbReference type="Gene3D" id="3.40.50.1360">
    <property type="match status" value="1"/>
</dbReference>
<dbReference type="EC" id="3.1.1.31" evidence="5 7"/>
<dbReference type="GO" id="GO:0017057">
    <property type="term" value="F:6-phosphogluconolactonase activity"/>
    <property type="evidence" value="ECO:0007669"/>
    <property type="project" value="UniProtKB-UniRule"/>
</dbReference>
<keyword evidence="10" id="KW-1185">Reference proteome</keyword>
<comment type="similarity">
    <text evidence="4 7">Belongs to the glucosamine/galactosamine-6-phosphate isomerase family. 6-phosphogluconolactonase subfamily.</text>
</comment>
<evidence type="ECO:0000256" key="2">
    <source>
        <dbReference type="ARBA" id="ARBA00002681"/>
    </source>
</evidence>
<dbReference type="InterPro" id="IPR006148">
    <property type="entry name" value="Glc/Gal-6P_isomerase"/>
</dbReference>
<comment type="pathway">
    <text evidence="3 7">Carbohydrate degradation; pentose phosphate pathway; D-ribulose 5-phosphate from D-glucose 6-phosphate (oxidative stage): step 2/3.</text>
</comment>
<evidence type="ECO:0000313" key="10">
    <source>
        <dbReference type="Proteomes" id="UP000294914"/>
    </source>
</evidence>
<protein>
    <recommendedName>
        <fullName evidence="6 7">6-phosphogluconolactonase</fullName>
        <shortName evidence="7">6PGL</shortName>
        <ecNumber evidence="5 7">3.1.1.31</ecNumber>
    </recommendedName>
</protein>
<reference evidence="9 10" key="1">
    <citation type="submission" date="2019-03" db="EMBL/GenBank/DDBJ databases">
        <title>Genomic Encyclopedia of Type Strains, Phase IV (KMG-IV): sequencing the most valuable type-strain genomes for metagenomic binning, comparative biology and taxonomic classification.</title>
        <authorList>
            <person name="Goeker M."/>
        </authorList>
    </citation>
    <scope>NUCLEOTIDE SEQUENCE [LARGE SCALE GENOMIC DNA]</scope>
    <source>
        <strain evidence="9 10">DSM 16326</strain>
    </source>
</reference>
<dbReference type="InterPro" id="IPR005900">
    <property type="entry name" value="6-phosphogluconolactonase_DevB"/>
</dbReference>
<sequence>MKSQQPYQIYLEPGELARAAARRWVELARESIRARNSFHVALAGGSTPKPVYQLLQQEELEWDKIHLYWGDERDVPADHPESNYLMVKEALIDHVPIPNDNVHPIRVEADIEKSVEEYRRVLERVHRSPDGFPCFDLVMLGMGDDGHIASLFPDSSALTVANTPAVSVYVEKLNSWRVTLTYPVLNAARNLMLLVSGESKAPVVAQVLGGDGDERYPVQKLAPQGRVEWYLDQAAASQLPEAL</sequence>
<evidence type="ECO:0000256" key="3">
    <source>
        <dbReference type="ARBA" id="ARBA00004961"/>
    </source>
</evidence>